<evidence type="ECO:0000313" key="3">
    <source>
        <dbReference type="EnsemblProtists" id="EOD15617"/>
    </source>
</evidence>
<proteinExistence type="predicted"/>
<dbReference type="GeneID" id="17261878"/>
<keyword evidence="4" id="KW-1185">Reference proteome</keyword>
<name>A0A0D3IWI2_EMIH1</name>
<keyword evidence="2" id="KW-0812">Transmembrane</keyword>
<evidence type="ECO:0000256" key="1">
    <source>
        <dbReference type="SAM" id="MobiDB-lite"/>
    </source>
</evidence>
<dbReference type="RefSeq" id="XP_005768046.1">
    <property type="nucleotide sequence ID" value="XM_005767989.1"/>
</dbReference>
<feature type="transmembrane region" description="Helical" evidence="2">
    <location>
        <begin position="754"/>
        <end position="777"/>
    </location>
</feature>
<reference evidence="3" key="2">
    <citation type="submission" date="2024-10" db="UniProtKB">
        <authorList>
            <consortium name="EnsemblProtists"/>
        </authorList>
    </citation>
    <scope>IDENTIFICATION</scope>
</reference>
<feature type="region of interest" description="Disordered" evidence="1">
    <location>
        <begin position="98"/>
        <end position="123"/>
    </location>
</feature>
<sequence length="848" mass="86478">MQDAPGPAGGRRVVLVPNGEYDPRIAMRMVYGAPYKEVVRAIGSKLALISGSQASIDDAQLERARFYLKDGSMVTDFDVLEKDDLLFVAFAGQPFIPRGPPAPPRHRPPTHVLPPPGVAPPNRRFVKDRKEQVERQKYQEEEALAGNRIIEGAALDLKGGVAGAAGPGYGVAGAGPAVGIMSRGGVGGLATDGPASRAFGSSGGADKSLVERAKGCMCIKDSSKESRGLSSDGKDDQGKVSEGPMLWKSAALAVLVIMACAAAWMLLDAAVAAVTTRFTAPSCEQLGSPAGCKPLPRGCHPPPPWMLPLLESAAEEALERMPTPPFPPAAADTTLPLDERSWHDELLWAHSGERLSLRRAAVQSLSYQESPLANSSGPLIELGACWAASASRAQLVPDGLVFRFYGISALLAAEYAVLPSTGHDELGEFAFGRRRALAARPAGGGAAAAGSAAGGGGAAAAGSAAGGGAVAGRRRPLWLSRGGGSSESGLLSRWAQPRGAELPAEGGEGGGPCTTPSCWAEWGAIELEASGGLYLDHIPLVDRGRAGVNVSGCSGAFEAAAANATRAGGGGEEYGGRVEASAARSSLASSVAPLLCDWISATNMSGDPLRDAATSAFLAANPAEAWADEAGHGRIGAGGAEAGGASARRQLAAGGGAGEGAGRGVEGAGRGVEGAGRGGEGAGRSLAYEAEYDQVQRVVAGSNDRAIDNLGLGASSGGAYLAGAGASGPWRGMRREMDASLDAVMPLLLAKADYITRVLCVLVGFVAFLTAGVVLTFCRCGAADNYQVGAGSCCCLKIEGYESASGGACCCVAIREVPKPRRKDDGKDCFSVIHHCIHVCDCCDKCCD</sequence>
<feature type="region of interest" description="Disordered" evidence="1">
    <location>
        <begin position="650"/>
        <end position="679"/>
    </location>
</feature>
<evidence type="ECO:0000313" key="4">
    <source>
        <dbReference type="Proteomes" id="UP000013827"/>
    </source>
</evidence>
<evidence type="ECO:0000256" key="2">
    <source>
        <dbReference type="SAM" id="Phobius"/>
    </source>
</evidence>
<protein>
    <submittedName>
        <fullName evidence="3">Uncharacterized protein</fullName>
    </submittedName>
</protein>
<reference evidence="4" key="1">
    <citation type="journal article" date="2013" name="Nature">
        <title>Pan genome of the phytoplankton Emiliania underpins its global distribution.</title>
        <authorList>
            <person name="Read B.A."/>
            <person name="Kegel J."/>
            <person name="Klute M.J."/>
            <person name="Kuo A."/>
            <person name="Lefebvre S.C."/>
            <person name="Maumus F."/>
            <person name="Mayer C."/>
            <person name="Miller J."/>
            <person name="Monier A."/>
            <person name="Salamov A."/>
            <person name="Young J."/>
            <person name="Aguilar M."/>
            <person name="Claverie J.M."/>
            <person name="Frickenhaus S."/>
            <person name="Gonzalez K."/>
            <person name="Herman E.K."/>
            <person name="Lin Y.C."/>
            <person name="Napier J."/>
            <person name="Ogata H."/>
            <person name="Sarno A.F."/>
            <person name="Shmutz J."/>
            <person name="Schroeder D."/>
            <person name="de Vargas C."/>
            <person name="Verret F."/>
            <person name="von Dassow P."/>
            <person name="Valentin K."/>
            <person name="Van de Peer Y."/>
            <person name="Wheeler G."/>
            <person name="Dacks J.B."/>
            <person name="Delwiche C.F."/>
            <person name="Dyhrman S.T."/>
            <person name="Glockner G."/>
            <person name="John U."/>
            <person name="Richards T."/>
            <person name="Worden A.Z."/>
            <person name="Zhang X."/>
            <person name="Grigoriev I.V."/>
            <person name="Allen A.E."/>
            <person name="Bidle K."/>
            <person name="Borodovsky M."/>
            <person name="Bowler C."/>
            <person name="Brownlee C."/>
            <person name="Cock J.M."/>
            <person name="Elias M."/>
            <person name="Gladyshev V.N."/>
            <person name="Groth M."/>
            <person name="Guda C."/>
            <person name="Hadaegh A."/>
            <person name="Iglesias-Rodriguez M.D."/>
            <person name="Jenkins J."/>
            <person name="Jones B.M."/>
            <person name="Lawson T."/>
            <person name="Leese F."/>
            <person name="Lindquist E."/>
            <person name="Lobanov A."/>
            <person name="Lomsadze A."/>
            <person name="Malik S.B."/>
            <person name="Marsh M.E."/>
            <person name="Mackinder L."/>
            <person name="Mock T."/>
            <person name="Mueller-Roeber B."/>
            <person name="Pagarete A."/>
            <person name="Parker M."/>
            <person name="Probert I."/>
            <person name="Quesneville H."/>
            <person name="Raines C."/>
            <person name="Rensing S.A."/>
            <person name="Riano-Pachon D.M."/>
            <person name="Richier S."/>
            <person name="Rokitta S."/>
            <person name="Shiraiwa Y."/>
            <person name="Soanes D.M."/>
            <person name="van der Giezen M."/>
            <person name="Wahlund T.M."/>
            <person name="Williams B."/>
            <person name="Wilson W."/>
            <person name="Wolfe G."/>
            <person name="Wurch L.L."/>
        </authorList>
    </citation>
    <scope>NUCLEOTIDE SEQUENCE</scope>
</reference>
<accession>A0A0D3IWI2</accession>
<dbReference type="KEGG" id="ehx:EMIHUDRAFT_103148"/>
<dbReference type="EnsemblProtists" id="EOD15617">
    <property type="protein sequence ID" value="EOD15617"/>
    <property type="gene ID" value="EMIHUDRAFT_103148"/>
</dbReference>
<keyword evidence="2" id="KW-1133">Transmembrane helix</keyword>
<feature type="compositionally biased region" description="Gly residues" evidence="1">
    <location>
        <begin position="653"/>
        <end position="679"/>
    </location>
</feature>
<dbReference type="Proteomes" id="UP000013827">
    <property type="component" value="Unassembled WGS sequence"/>
</dbReference>
<dbReference type="PaxDb" id="2903-EOD15617"/>
<organism evidence="3 4">
    <name type="scientific">Emiliania huxleyi (strain CCMP1516)</name>
    <dbReference type="NCBI Taxonomy" id="280463"/>
    <lineage>
        <taxon>Eukaryota</taxon>
        <taxon>Haptista</taxon>
        <taxon>Haptophyta</taxon>
        <taxon>Prymnesiophyceae</taxon>
        <taxon>Isochrysidales</taxon>
        <taxon>Noelaerhabdaceae</taxon>
        <taxon>Emiliania</taxon>
    </lineage>
</organism>
<keyword evidence="2" id="KW-0472">Membrane</keyword>
<dbReference type="HOGENOM" id="CLU_337548_0_0_1"/>
<dbReference type="AlphaFoldDB" id="A0A0D3IWI2"/>